<keyword evidence="2 6" id="KW-0812">Transmembrane</keyword>
<proteinExistence type="predicted"/>
<feature type="transmembrane region" description="Helical" evidence="6">
    <location>
        <begin position="53"/>
        <end position="73"/>
    </location>
</feature>
<evidence type="ECO:0000259" key="7">
    <source>
        <dbReference type="PROSITE" id="PS50850"/>
    </source>
</evidence>
<feature type="transmembrane region" description="Helical" evidence="6">
    <location>
        <begin position="12"/>
        <end position="33"/>
    </location>
</feature>
<evidence type="ECO:0000256" key="6">
    <source>
        <dbReference type="SAM" id="Phobius"/>
    </source>
</evidence>
<feature type="transmembrane region" description="Helical" evidence="6">
    <location>
        <begin position="80"/>
        <end position="98"/>
    </location>
</feature>
<dbReference type="SUPFAM" id="SSF103473">
    <property type="entry name" value="MFS general substrate transporter"/>
    <property type="match status" value="1"/>
</dbReference>
<reference evidence="9" key="1">
    <citation type="journal article" date="2019" name="Int. J. Syst. Evol. Microbiol.">
        <title>The Global Catalogue of Microorganisms (GCM) 10K type strain sequencing project: providing services to taxonomists for standard genome sequencing and annotation.</title>
        <authorList>
            <consortium name="The Broad Institute Genomics Platform"/>
            <consortium name="The Broad Institute Genome Sequencing Center for Infectious Disease"/>
            <person name="Wu L."/>
            <person name="Ma J."/>
        </authorList>
    </citation>
    <scope>NUCLEOTIDE SEQUENCE [LARGE SCALE GENOMIC DNA]</scope>
    <source>
        <strain evidence="9">JCM 16898</strain>
    </source>
</reference>
<dbReference type="InterPro" id="IPR011701">
    <property type="entry name" value="MFS"/>
</dbReference>
<comment type="caution">
    <text evidence="8">The sequence shown here is derived from an EMBL/GenBank/DDBJ whole genome shotgun (WGS) entry which is preliminary data.</text>
</comment>
<feature type="compositionally biased region" description="Basic and acidic residues" evidence="5">
    <location>
        <begin position="518"/>
        <end position="536"/>
    </location>
</feature>
<feature type="transmembrane region" description="Helical" evidence="6">
    <location>
        <begin position="231"/>
        <end position="250"/>
    </location>
</feature>
<dbReference type="RefSeq" id="WP_344854595.1">
    <property type="nucleotide sequence ID" value="NZ_BAAAZN010000001.1"/>
</dbReference>
<dbReference type="PANTHER" id="PTHR42718:SF42">
    <property type="entry name" value="EXPORT PROTEIN"/>
    <property type="match status" value="1"/>
</dbReference>
<organism evidence="8 9">
    <name type="scientific">Amycolatopsis ultiminotia</name>
    <dbReference type="NCBI Taxonomy" id="543629"/>
    <lineage>
        <taxon>Bacteria</taxon>
        <taxon>Bacillati</taxon>
        <taxon>Actinomycetota</taxon>
        <taxon>Actinomycetes</taxon>
        <taxon>Pseudonocardiales</taxon>
        <taxon>Pseudonocardiaceae</taxon>
        <taxon>Amycolatopsis</taxon>
    </lineage>
</organism>
<evidence type="ECO:0000256" key="4">
    <source>
        <dbReference type="ARBA" id="ARBA00023136"/>
    </source>
</evidence>
<feature type="transmembrane region" description="Helical" evidence="6">
    <location>
        <begin position="262"/>
        <end position="286"/>
    </location>
</feature>
<dbReference type="CDD" id="cd17321">
    <property type="entry name" value="MFS_MMR_MDR_like"/>
    <property type="match status" value="1"/>
</dbReference>
<feature type="transmembrane region" description="Helical" evidence="6">
    <location>
        <begin position="357"/>
        <end position="383"/>
    </location>
</feature>
<keyword evidence="4 6" id="KW-0472">Membrane</keyword>
<dbReference type="InterPro" id="IPR020846">
    <property type="entry name" value="MFS_dom"/>
</dbReference>
<keyword evidence="3 6" id="KW-1133">Transmembrane helix</keyword>
<evidence type="ECO:0000313" key="9">
    <source>
        <dbReference type="Proteomes" id="UP001500689"/>
    </source>
</evidence>
<dbReference type="Pfam" id="PF07690">
    <property type="entry name" value="MFS_1"/>
    <property type="match status" value="1"/>
</dbReference>
<accession>A0ABP6UYF1</accession>
<sequence>MAEDRPASTARRAWTVGVMCSAVGLVIAMVTIANTALPSLAADTGATQAEQTWIVDGYTLVLAALVLPAGALGDRYGRRGVLVAGLCVFAVGCAAPLVTGSSTWLIAARAVTGLGAAMIMPATLSIINASFPPERRGRAIGIWAAVAGIGGLGGLILAGLLLRYFSWHSVFIGPAVLAVVLALACATVPTSRERAPSPFDTAGAVLGAVAVGALVFGILRAADGGWGDPVVLVALVAGVALAVAFGRVEVRSAAPLLDVRLFLNRAFSLGAISVTVQFTAAFGSLYALAQYLQLVQGYSALESGLVLWPIAVSLLPLSMASAPLAKRFGLPALTAVGLVVVVAGVVLLGRLGPDSGYPALAIAVCVLGGGLGLTAPAATSAILDNVPPDKYGVASAVNDATREIGAALGIALTGTVLSATYTASVQPATAALPAPAREVADGSLAGALAVSGRTGPALADAARTAFADGMWNSLLALAGIVAAGIVAAVLLRGARSGAGRVAGRPPAPTRHPVAPSSPDERGDRGSRERNRARPPA</sequence>
<keyword evidence="9" id="KW-1185">Reference proteome</keyword>
<evidence type="ECO:0000313" key="8">
    <source>
        <dbReference type="EMBL" id="GAA3524725.1"/>
    </source>
</evidence>
<gene>
    <name evidence="8" type="ORF">GCM10022222_04180</name>
</gene>
<evidence type="ECO:0000256" key="2">
    <source>
        <dbReference type="ARBA" id="ARBA00022692"/>
    </source>
</evidence>
<dbReference type="PANTHER" id="PTHR42718">
    <property type="entry name" value="MAJOR FACILITATOR SUPERFAMILY MULTIDRUG TRANSPORTER MFSC"/>
    <property type="match status" value="1"/>
</dbReference>
<dbReference type="PROSITE" id="PS50850">
    <property type="entry name" value="MFS"/>
    <property type="match status" value="1"/>
</dbReference>
<dbReference type="Gene3D" id="1.20.1250.20">
    <property type="entry name" value="MFS general substrate transporter like domains"/>
    <property type="match status" value="1"/>
</dbReference>
<evidence type="ECO:0000256" key="3">
    <source>
        <dbReference type="ARBA" id="ARBA00022989"/>
    </source>
</evidence>
<feature type="domain" description="Major facilitator superfamily (MFS) profile" evidence="7">
    <location>
        <begin position="12"/>
        <end position="496"/>
    </location>
</feature>
<evidence type="ECO:0000256" key="5">
    <source>
        <dbReference type="SAM" id="MobiDB-lite"/>
    </source>
</evidence>
<feature type="transmembrane region" description="Helical" evidence="6">
    <location>
        <begin position="104"/>
        <end position="127"/>
    </location>
</feature>
<dbReference type="InterPro" id="IPR036259">
    <property type="entry name" value="MFS_trans_sf"/>
</dbReference>
<evidence type="ECO:0000256" key="1">
    <source>
        <dbReference type="ARBA" id="ARBA00004651"/>
    </source>
</evidence>
<feature type="transmembrane region" description="Helical" evidence="6">
    <location>
        <begin position="171"/>
        <end position="189"/>
    </location>
</feature>
<protein>
    <submittedName>
        <fullName evidence="8">MFS transporter</fullName>
    </submittedName>
</protein>
<dbReference type="Gene3D" id="1.20.1720.10">
    <property type="entry name" value="Multidrug resistance protein D"/>
    <property type="match status" value="1"/>
</dbReference>
<name>A0ABP6UYF1_9PSEU</name>
<dbReference type="EMBL" id="BAAAZN010000001">
    <property type="protein sequence ID" value="GAA3524725.1"/>
    <property type="molecule type" value="Genomic_DNA"/>
</dbReference>
<feature type="transmembrane region" description="Helical" evidence="6">
    <location>
        <begin position="332"/>
        <end position="351"/>
    </location>
</feature>
<feature type="transmembrane region" description="Helical" evidence="6">
    <location>
        <begin position="201"/>
        <end position="219"/>
    </location>
</feature>
<feature type="transmembrane region" description="Helical" evidence="6">
    <location>
        <begin position="404"/>
        <end position="423"/>
    </location>
</feature>
<feature type="transmembrane region" description="Helical" evidence="6">
    <location>
        <begin position="306"/>
        <end position="325"/>
    </location>
</feature>
<comment type="subcellular location">
    <subcellularLocation>
        <location evidence="1">Cell membrane</location>
        <topology evidence="1">Multi-pass membrane protein</topology>
    </subcellularLocation>
</comment>
<feature type="region of interest" description="Disordered" evidence="5">
    <location>
        <begin position="498"/>
        <end position="536"/>
    </location>
</feature>
<dbReference type="Proteomes" id="UP001500689">
    <property type="component" value="Unassembled WGS sequence"/>
</dbReference>
<feature type="transmembrane region" description="Helical" evidence="6">
    <location>
        <begin position="139"/>
        <end position="165"/>
    </location>
</feature>
<feature type="transmembrane region" description="Helical" evidence="6">
    <location>
        <begin position="470"/>
        <end position="491"/>
    </location>
</feature>